<dbReference type="OrthoDB" id="3229174at2"/>
<dbReference type="GO" id="GO:0006635">
    <property type="term" value="P:fatty acid beta-oxidation"/>
    <property type="evidence" value="ECO:0007669"/>
    <property type="project" value="TreeGrafter"/>
</dbReference>
<evidence type="ECO:0000256" key="3">
    <source>
        <dbReference type="ARBA" id="ARBA00023002"/>
    </source>
</evidence>
<evidence type="ECO:0000259" key="7">
    <source>
        <dbReference type="Pfam" id="PF02737"/>
    </source>
</evidence>
<dbReference type="InterPro" id="IPR022694">
    <property type="entry name" value="3-OHacyl-CoA_DH"/>
</dbReference>
<name>A0A4Y4DKR3_GLUUR</name>
<dbReference type="AlphaFoldDB" id="A0A4Y4DKR3"/>
<evidence type="ECO:0008006" key="10">
    <source>
        <dbReference type="Google" id="ProtNLM"/>
    </source>
</evidence>
<dbReference type="PANTHER" id="PTHR48075:SF5">
    <property type="entry name" value="3-HYDROXYBUTYRYL-COA DEHYDROGENASE"/>
    <property type="match status" value="1"/>
</dbReference>
<dbReference type="Gene3D" id="1.10.1040.10">
    <property type="entry name" value="N-(1-d-carboxylethyl)-l-norvaline Dehydrogenase, domain 2"/>
    <property type="match status" value="1"/>
</dbReference>
<feature type="site" description="Important for catalytic activity" evidence="4">
    <location>
        <position position="141"/>
    </location>
</feature>
<dbReference type="RefSeq" id="WP_141362731.1">
    <property type="nucleotide sequence ID" value="NZ_BAAAJL010000008.1"/>
</dbReference>
<evidence type="ECO:0000259" key="6">
    <source>
        <dbReference type="Pfam" id="PF00725"/>
    </source>
</evidence>
<feature type="binding site" evidence="5">
    <location>
        <position position="120"/>
    </location>
    <ligand>
        <name>NAD(+)</name>
        <dbReference type="ChEBI" id="CHEBI:57540"/>
    </ligand>
</feature>
<feature type="domain" description="3-hydroxyacyl-CoA dehydrogenase C-terminal" evidence="6">
    <location>
        <begin position="188"/>
        <end position="284"/>
    </location>
</feature>
<comment type="caution">
    <text evidence="8">The sequence shown here is derived from an EMBL/GenBank/DDBJ whole genome shotgun (WGS) entry which is preliminary data.</text>
</comment>
<proteinExistence type="inferred from homology"/>
<dbReference type="Pfam" id="PF00725">
    <property type="entry name" value="3HCDH"/>
    <property type="match status" value="1"/>
</dbReference>
<reference evidence="8 9" key="1">
    <citation type="submission" date="2019-06" db="EMBL/GenBank/DDBJ databases">
        <title>Whole genome shotgun sequence of Glutamicibacter uratoxydans NBRC 15515.</title>
        <authorList>
            <person name="Hosoyama A."/>
            <person name="Uohara A."/>
            <person name="Ohji S."/>
            <person name="Ichikawa N."/>
        </authorList>
    </citation>
    <scope>NUCLEOTIDE SEQUENCE [LARGE SCALE GENOMIC DNA]</scope>
    <source>
        <strain evidence="8 9">NBRC 15515</strain>
    </source>
</reference>
<dbReference type="InterPro" id="IPR008927">
    <property type="entry name" value="6-PGluconate_DH-like_C_sf"/>
</dbReference>
<dbReference type="GO" id="GO:0070403">
    <property type="term" value="F:NAD+ binding"/>
    <property type="evidence" value="ECO:0007669"/>
    <property type="project" value="InterPro"/>
</dbReference>
<evidence type="ECO:0000256" key="2">
    <source>
        <dbReference type="ARBA" id="ARBA00009463"/>
    </source>
</evidence>
<dbReference type="EMBL" id="BJNY01000005">
    <property type="protein sequence ID" value="GED05546.1"/>
    <property type="molecule type" value="Genomic_DNA"/>
</dbReference>
<dbReference type="FunFam" id="3.40.50.720:FF:000009">
    <property type="entry name" value="Fatty oxidation complex, alpha subunit"/>
    <property type="match status" value="1"/>
</dbReference>
<comment type="similarity">
    <text evidence="2">Belongs to the 3-hydroxyacyl-CoA dehydrogenase family.</text>
</comment>
<feature type="binding site" evidence="5">
    <location>
        <position position="33"/>
    </location>
    <ligand>
        <name>NAD(+)</name>
        <dbReference type="ChEBI" id="CHEBI:57540"/>
    </ligand>
</feature>
<organism evidence="8 9">
    <name type="scientific">Glutamicibacter uratoxydans</name>
    <name type="common">Arthrobacter uratoxydans</name>
    <dbReference type="NCBI Taxonomy" id="43667"/>
    <lineage>
        <taxon>Bacteria</taxon>
        <taxon>Bacillati</taxon>
        <taxon>Actinomycetota</taxon>
        <taxon>Actinomycetes</taxon>
        <taxon>Micrococcales</taxon>
        <taxon>Micrococcaceae</taxon>
        <taxon>Glutamicibacter</taxon>
    </lineage>
</organism>
<dbReference type="InterPro" id="IPR006108">
    <property type="entry name" value="3HC_DH_C"/>
</dbReference>
<dbReference type="SUPFAM" id="SSF51735">
    <property type="entry name" value="NAD(P)-binding Rossmann-fold domains"/>
    <property type="match status" value="1"/>
</dbReference>
<dbReference type="InterPro" id="IPR013328">
    <property type="entry name" value="6PGD_dom2"/>
</dbReference>
<dbReference type="SUPFAM" id="SSF48179">
    <property type="entry name" value="6-phosphogluconate dehydrogenase C-terminal domain-like"/>
    <property type="match status" value="1"/>
</dbReference>
<keyword evidence="3" id="KW-0560">Oxidoreductase</keyword>
<dbReference type="PIRSF" id="PIRSF000105">
    <property type="entry name" value="HCDH"/>
    <property type="match status" value="1"/>
</dbReference>
<dbReference type="InterPro" id="IPR036291">
    <property type="entry name" value="NAD(P)-bd_dom_sf"/>
</dbReference>
<feature type="binding site" evidence="5">
    <location>
        <position position="93"/>
    </location>
    <ligand>
        <name>NAD(+)</name>
        <dbReference type="ChEBI" id="CHEBI:57540"/>
    </ligand>
</feature>
<feature type="binding site" evidence="5">
    <location>
        <position position="276"/>
    </location>
    <ligand>
        <name>NAD(+)</name>
        <dbReference type="ChEBI" id="CHEBI:57540"/>
    </ligand>
</feature>
<evidence type="ECO:0000256" key="4">
    <source>
        <dbReference type="PIRSR" id="PIRSR000105-1"/>
    </source>
</evidence>
<dbReference type="GO" id="GO:0008691">
    <property type="term" value="F:3-hydroxybutyryl-CoA dehydrogenase activity"/>
    <property type="evidence" value="ECO:0007669"/>
    <property type="project" value="TreeGrafter"/>
</dbReference>
<evidence type="ECO:0000256" key="1">
    <source>
        <dbReference type="ARBA" id="ARBA00005086"/>
    </source>
</evidence>
<accession>A0A4Y4DKR3</accession>
<protein>
    <recommendedName>
        <fullName evidence="10">3-hydroxybutyryl-CoA dehydrogenase</fullName>
    </recommendedName>
</protein>
<feature type="binding site" evidence="5">
    <location>
        <position position="144"/>
    </location>
    <ligand>
        <name>NAD(+)</name>
        <dbReference type="ChEBI" id="CHEBI:57540"/>
    </ligand>
</feature>
<evidence type="ECO:0000256" key="5">
    <source>
        <dbReference type="PIRSR" id="PIRSR000105-2"/>
    </source>
</evidence>
<feature type="domain" description="3-hydroxyacyl-CoA dehydrogenase NAD binding" evidence="7">
    <location>
        <begin position="6"/>
        <end position="184"/>
    </location>
</feature>
<keyword evidence="9" id="KW-1185">Reference proteome</keyword>
<dbReference type="InterPro" id="IPR006176">
    <property type="entry name" value="3-OHacyl-CoA_DH_NAD-bd"/>
</dbReference>
<evidence type="ECO:0000313" key="8">
    <source>
        <dbReference type="EMBL" id="GED05546.1"/>
    </source>
</evidence>
<keyword evidence="5" id="KW-0520">NAD</keyword>
<gene>
    <name evidence="8" type="ORF">AUR04nite_10780</name>
</gene>
<sequence>MAIENILVIGAGTMGRQIAMSCALGGYATVLQDISEPALAAARTELESWAASRVAKGKLSQDAVDQALGLLSQTADLDAAARDADLVIEAAVERLDIKEEIFARLGKITAAHAILATNSSTLPSSKVAAASGRPAQVCNMHFFNPALVMKCVEIVRNDQTSDATVAAVTEVAQRLNKQPVLVNKEIPGFIANRMMGAINREALNLAQAGIASIVDIDTTARTALGHPMGPFELMDMVGLDVVDFIAQANYAETGNDADLPHPLIVEKVKEGKLGRKSGEGFYPYN</sequence>
<feature type="binding site" evidence="5">
    <location>
        <position position="98"/>
    </location>
    <ligand>
        <name>NAD(+)</name>
        <dbReference type="ChEBI" id="CHEBI:57540"/>
    </ligand>
</feature>
<dbReference type="PANTHER" id="PTHR48075">
    <property type="entry name" value="3-HYDROXYACYL-COA DEHYDROGENASE FAMILY PROTEIN"/>
    <property type="match status" value="1"/>
</dbReference>
<comment type="pathway">
    <text evidence="1">Lipid metabolism; butanoate metabolism.</text>
</comment>
<feature type="binding site" evidence="5">
    <location>
        <begin position="10"/>
        <end position="15"/>
    </location>
    <ligand>
        <name>NAD(+)</name>
        <dbReference type="ChEBI" id="CHEBI:57540"/>
    </ligand>
</feature>
<dbReference type="Proteomes" id="UP000316612">
    <property type="component" value="Unassembled WGS sequence"/>
</dbReference>
<evidence type="ECO:0000313" key="9">
    <source>
        <dbReference type="Proteomes" id="UP000316612"/>
    </source>
</evidence>
<dbReference type="Gene3D" id="3.40.50.720">
    <property type="entry name" value="NAD(P)-binding Rossmann-like Domain"/>
    <property type="match status" value="1"/>
</dbReference>
<dbReference type="Pfam" id="PF02737">
    <property type="entry name" value="3HCDH_N"/>
    <property type="match status" value="1"/>
</dbReference>